<dbReference type="Pfam" id="PF02146">
    <property type="entry name" value="SIR2"/>
    <property type="match status" value="2"/>
</dbReference>
<evidence type="ECO:0000256" key="27">
    <source>
        <dbReference type="ARBA" id="ARBA00046376"/>
    </source>
</evidence>
<name>A0AAD5TAT8_9FUNG</name>
<feature type="transmembrane region" description="Helical" evidence="30">
    <location>
        <begin position="248"/>
        <end position="270"/>
    </location>
</feature>
<keyword evidence="28" id="KW-0479">Metal-binding</keyword>
<comment type="catalytic activity">
    <reaction evidence="20">
        <text>L-arginyl-glycine(out) = L-arginyl-glycine(in)</text>
        <dbReference type="Rhea" id="RHEA:79391"/>
        <dbReference type="ChEBI" id="CHEBI:229955"/>
    </reaction>
</comment>
<feature type="transmembrane region" description="Helical" evidence="30">
    <location>
        <begin position="457"/>
        <end position="478"/>
    </location>
</feature>
<feature type="compositionally biased region" description="Low complexity" evidence="29">
    <location>
        <begin position="934"/>
        <end position="948"/>
    </location>
</feature>
<evidence type="ECO:0000256" key="19">
    <source>
        <dbReference type="ARBA" id="ARBA00044900"/>
    </source>
</evidence>
<evidence type="ECO:0000256" key="16">
    <source>
        <dbReference type="ARBA" id="ARBA00044893"/>
    </source>
</evidence>
<evidence type="ECO:0000256" key="22">
    <source>
        <dbReference type="ARBA" id="ARBA00044919"/>
    </source>
</evidence>
<dbReference type="PROSITE" id="PS50850">
    <property type="entry name" value="MFS"/>
    <property type="match status" value="1"/>
</dbReference>
<comment type="similarity">
    <text evidence="2">Belongs to the sirtuin family. Class I subfamily.</text>
</comment>
<feature type="domain" description="Deacetylase sirtuin-type" evidence="31">
    <location>
        <begin position="557"/>
        <end position="900"/>
    </location>
</feature>
<evidence type="ECO:0000259" key="32">
    <source>
        <dbReference type="PROSITE" id="PS50850"/>
    </source>
</evidence>
<dbReference type="InterPro" id="IPR005829">
    <property type="entry name" value="Sugar_transporter_CS"/>
</dbReference>
<dbReference type="Pfam" id="PF07690">
    <property type="entry name" value="MFS_1"/>
    <property type="match status" value="1"/>
</dbReference>
<evidence type="ECO:0000313" key="33">
    <source>
        <dbReference type="EMBL" id="KAJ3131007.1"/>
    </source>
</evidence>
<evidence type="ECO:0000256" key="2">
    <source>
        <dbReference type="ARBA" id="ARBA00006924"/>
    </source>
</evidence>
<comment type="catalytic activity">
    <reaction evidence="21">
        <text>L-histidyl-L-alpha-amino acid(out) = L-histidyl-L-alpha-amino acid(in)</text>
        <dbReference type="Rhea" id="RHEA:79379"/>
        <dbReference type="ChEBI" id="CHEBI:229964"/>
    </reaction>
</comment>
<protein>
    <recommendedName>
        <fullName evidence="24">Lysosomal dipeptide transporter MFSD1</fullName>
    </recommendedName>
    <alternativeName>
        <fullName evidence="25">Major facilitator superfamily domain-containing protein 1</fullName>
    </alternativeName>
</protein>
<evidence type="ECO:0000256" key="7">
    <source>
        <dbReference type="ARBA" id="ARBA00022989"/>
    </source>
</evidence>
<evidence type="ECO:0000256" key="25">
    <source>
        <dbReference type="ARBA" id="ARBA00045018"/>
    </source>
</evidence>
<dbReference type="GO" id="GO:0016020">
    <property type="term" value="C:membrane"/>
    <property type="evidence" value="ECO:0007669"/>
    <property type="project" value="InterPro"/>
</dbReference>
<dbReference type="Proteomes" id="UP001211907">
    <property type="component" value="Unassembled WGS sequence"/>
</dbReference>
<evidence type="ECO:0000256" key="15">
    <source>
        <dbReference type="ARBA" id="ARBA00044891"/>
    </source>
</evidence>
<evidence type="ECO:0000256" key="26">
    <source>
        <dbReference type="ARBA" id="ARBA00045709"/>
    </source>
</evidence>
<accession>A0AAD5TAT8</accession>
<feature type="domain" description="Major facilitator superfamily (MFS) profile" evidence="32">
    <location>
        <begin position="87"/>
        <end position="538"/>
    </location>
</feature>
<evidence type="ECO:0000256" key="8">
    <source>
        <dbReference type="ARBA" id="ARBA00023027"/>
    </source>
</evidence>
<sequence length="1083" mass="118921">METMSRRSTDSIESVHSFSNTIRLSLANRHSIEFVSLSSTCKHIDEGDIVERRLNSDTIVRNSDELADVRLDLESPHSRTIAIRWWILTLSCMLMFGNFYAYDLPASLNKPLQSYLNVTDEPYQYQLNLLYSLYSLPNIIIPFFGGYLVDRFGTKRLMTFLSFLVCVGQLLFTFGVTYRNFFIMQTGRIVFGLGGESLSVAQTRITAKWFKGKELAFALGINISVSRLGTVLTDFLSPFLAFSVSIPVALWAGFMMCLISMACGIGLNAIDEYGKDELKRVSLSSYELVEKGSDDLSPLQSDDDNKNSLELGQQRLRYKNGIIENSSRETLIHAEDNERVKKSLSLIAALNLSHFPLPFWQIVLVMCLMFATVIPFNTILAALLQLKWYHGNPKKAAQIMAIPDITSAILVPFVGTLVDKYGRRSLILFTCGLSMAVVHLLLGFLPTDYLTSPIPVLMVLGFSYSLLLTFWPCIPLVVPDDYVATAFGLAISAQNLALTIFPIVVAWLVTRDISYRLTDARMVVVISTRTLFAKPPRSDYFATVLSDTPPPYDLLIAPDDADAAKHFTLIARTLFKAKKCVIIVGAGISVAAGIPDFRSADGLYNLVKSRYPSTVVKGKDLFDASLFRDPVSTSIFYSFIAELKILSDAAHLTRTHDFIKRLSTTGKLLRCYTQVLFLIFIYLIPSHFFTPPKIKNIDCLESRLNLAPPPTKSSQTPSTSKGRAPVTPLPQLVHLHGALDTLICTICKSTVAFANGHITACQSGKPPACDACATSALLRESLGKRTLATGVLRPNIVLYGEHHAEGENIAKCVSSDVRKRPDVVVVMGTSLKVDGIKVLVRDLAKSVKAARENNSSTGGIVVLFNRTRLGKEWDGVFDYQVLGDVDDCVELVEREFLKLETIGSGKKGNSGATGNLKITQFMKSVKEGSTAPQSSLKSGSGGAKSNNKIDNQENGPPIFHTIAPVKLAIKASALSDSEVSLTTVPSVSKILEILPPAAEGVTVTTPRKSHGNCNREKFLNQKGSETPSKYLQILKLEDNVEIDGNIHQCLSEAVDSRSNSAANAESPTKKCKTIAQLEKFGAC</sequence>
<reference evidence="33" key="1">
    <citation type="submission" date="2020-05" db="EMBL/GenBank/DDBJ databases">
        <title>Phylogenomic resolution of chytrid fungi.</title>
        <authorList>
            <person name="Stajich J.E."/>
            <person name="Amses K."/>
            <person name="Simmons R."/>
            <person name="Seto K."/>
            <person name="Myers J."/>
            <person name="Bonds A."/>
            <person name="Quandt C.A."/>
            <person name="Barry K."/>
            <person name="Liu P."/>
            <person name="Grigoriev I."/>
            <person name="Longcore J.E."/>
            <person name="James T.Y."/>
        </authorList>
    </citation>
    <scope>NUCLEOTIDE SEQUENCE</scope>
    <source>
        <strain evidence="33">JEL0513</strain>
    </source>
</reference>
<comment type="catalytic activity">
    <reaction evidence="15">
        <text>L-lysyl-L-alpha-amino acid(out) = L-lysyl-L-alpha-amino acid(in)</text>
        <dbReference type="Rhea" id="RHEA:79387"/>
        <dbReference type="ChEBI" id="CHEBI:229965"/>
    </reaction>
</comment>
<comment type="catalytic activity">
    <reaction evidence="12">
        <text>L-histidyl-glycine(out) = L-histidyl-glycine(in)</text>
        <dbReference type="Rhea" id="RHEA:79395"/>
        <dbReference type="ChEBI" id="CHEBI:229957"/>
    </reaction>
</comment>
<organism evidence="33 34">
    <name type="scientific">Physocladia obscura</name>
    <dbReference type="NCBI Taxonomy" id="109957"/>
    <lineage>
        <taxon>Eukaryota</taxon>
        <taxon>Fungi</taxon>
        <taxon>Fungi incertae sedis</taxon>
        <taxon>Chytridiomycota</taxon>
        <taxon>Chytridiomycota incertae sedis</taxon>
        <taxon>Chytridiomycetes</taxon>
        <taxon>Chytridiales</taxon>
        <taxon>Chytriomycetaceae</taxon>
        <taxon>Physocladia</taxon>
    </lineage>
</organism>
<evidence type="ECO:0000256" key="4">
    <source>
        <dbReference type="ARBA" id="ARBA00022448"/>
    </source>
</evidence>
<dbReference type="InterPro" id="IPR020846">
    <property type="entry name" value="MFS_dom"/>
</dbReference>
<feature type="active site" description="Proton acceptor" evidence="28">
    <location>
        <position position="736"/>
    </location>
</feature>
<comment type="catalytic activity">
    <reaction evidence="17">
        <text>L-aspartyl-L-lysine(out) = L-aspartyl-L-lysine(in)</text>
        <dbReference type="Rhea" id="RHEA:79411"/>
        <dbReference type="ChEBI" id="CHEBI:229953"/>
    </reaction>
</comment>
<keyword evidence="6 30" id="KW-0812">Transmembrane</keyword>
<evidence type="ECO:0000256" key="30">
    <source>
        <dbReference type="SAM" id="Phobius"/>
    </source>
</evidence>
<dbReference type="SUPFAM" id="SSF103473">
    <property type="entry name" value="MFS general substrate transporter"/>
    <property type="match status" value="1"/>
</dbReference>
<evidence type="ECO:0000256" key="3">
    <source>
        <dbReference type="ARBA" id="ARBA00008335"/>
    </source>
</evidence>
<evidence type="ECO:0000256" key="23">
    <source>
        <dbReference type="ARBA" id="ARBA00044924"/>
    </source>
</evidence>
<dbReference type="Gene3D" id="1.20.1250.20">
    <property type="entry name" value="MFS general substrate transporter like domains"/>
    <property type="match status" value="2"/>
</dbReference>
<feature type="transmembrane region" description="Helical" evidence="30">
    <location>
        <begin position="359"/>
        <end position="384"/>
    </location>
</feature>
<evidence type="ECO:0000256" key="10">
    <source>
        <dbReference type="ARBA" id="ARBA00023228"/>
    </source>
</evidence>
<evidence type="ECO:0000256" key="6">
    <source>
        <dbReference type="ARBA" id="ARBA00022692"/>
    </source>
</evidence>
<dbReference type="InterPro" id="IPR029035">
    <property type="entry name" value="DHS-like_NAD/FAD-binding_dom"/>
</dbReference>
<comment type="subcellular location">
    <subcellularLocation>
        <location evidence="1">Lysosome membrane</location>
        <topology evidence="1">Multi-pass membrane protein</topology>
    </subcellularLocation>
</comment>
<comment type="catalytic activity">
    <reaction evidence="23">
        <text>L-lysyl-glycine(out) = L-lysyl-glycine(in)</text>
        <dbReference type="Rhea" id="RHEA:79407"/>
        <dbReference type="ChEBI" id="CHEBI:191202"/>
    </reaction>
</comment>
<evidence type="ECO:0000313" key="34">
    <source>
        <dbReference type="Proteomes" id="UP001211907"/>
    </source>
</evidence>
<comment type="catalytic activity">
    <reaction evidence="14">
        <text>L-alpha-aminoacyl-L-histidine(out) = L-alpha-aminoacyl-L-histidine(in)</text>
        <dbReference type="Rhea" id="RHEA:79375"/>
        <dbReference type="ChEBI" id="CHEBI:229967"/>
    </reaction>
</comment>
<comment type="catalytic activity">
    <reaction evidence="16">
        <text>L-alpha-aminoacyl-L-lysine(out) = L-alpha-aminoacyl-L-lysine(in)</text>
        <dbReference type="Rhea" id="RHEA:79383"/>
        <dbReference type="ChEBI" id="CHEBI:229966"/>
    </reaction>
</comment>
<evidence type="ECO:0000256" key="21">
    <source>
        <dbReference type="ARBA" id="ARBA00044912"/>
    </source>
</evidence>
<feature type="binding site" evidence="28">
    <location>
        <position position="772"/>
    </location>
    <ligand>
        <name>Zn(2+)</name>
        <dbReference type="ChEBI" id="CHEBI:29105"/>
    </ligand>
</feature>
<gene>
    <name evidence="33" type="ORF">HK100_007007</name>
</gene>
<comment type="catalytic activity">
    <reaction evidence="13">
        <text>L-alpha-aminoacyl-L-arginine(out) = L-alpha-aminoacyl-L-arginine(in)</text>
        <dbReference type="Rhea" id="RHEA:79367"/>
        <dbReference type="ChEBI" id="CHEBI:229968"/>
    </reaction>
</comment>
<comment type="catalytic activity">
    <reaction evidence="19">
        <text>L-lysyl-L-lysine(out) = L-lysyl-L-lysine(in)</text>
        <dbReference type="Rhea" id="RHEA:79403"/>
        <dbReference type="ChEBI" id="CHEBI:229956"/>
    </reaction>
</comment>
<evidence type="ECO:0000256" key="12">
    <source>
        <dbReference type="ARBA" id="ARBA00044878"/>
    </source>
</evidence>
<feature type="transmembrane region" description="Helical" evidence="30">
    <location>
        <begin position="396"/>
        <end position="414"/>
    </location>
</feature>
<keyword evidence="10" id="KW-0458">Lysosome</keyword>
<dbReference type="InterPro" id="IPR052187">
    <property type="entry name" value="MFSD1"/>
</dbReference>
<evidence type="ECO:0000256" key="29">
    <source>
        <dbReference type="SAM" id="MobiDB-lite"/>
    </source>
</evidence>
<feature type="binding site" evidence="28">
    <location>
        <position position="744"/>
    </location>
    <ligand>
        <name>Zn(2+)</name>
        <dbReference type="ChEBI" id="CHEBI:29105"/>
    </ligand>
</feature>
<evidence type="ECO:0000256" key="24">
    <source>
        <dbReference type="ARBA" id="ARBA00044985"/>
    </source>
</evidence>
<comment type="catalytic activity">
    <reaction evidence="18">
        <text>L-arginyl-L-alpha-amino acid(out) = L-arginyl-L-alpha-amino acid(in)</text>
        <dbReference type="Rhea" id="RHEA:79371"/>
        <dbReference type="ChEBI" id="CHEBI:84315"/>
    </reaction>
</comment>
<dbReference type="InterPro" id="IPR036259">
    <property type="entry name" value="MFS_trans_sf"/>
</dbReference>
<evidence type="ECO:0000256" key="1">
    <source>
        <dbReference type="ARBA" id="ARBA00004155"/>
    </source>
</evidence>
<dbReference type="EMBL" id="JADGJH010000328">
    <property type="protein sequence ID" value="KAJ3131007.1"/>
    <property type="molecule type" value="Genomic_DNA"/>
</dbReference>
<feature type="transmembrane region" description="Helical" evidence="30">
    <location>
        <begin position="426"/>
        <end position="445"/>
    </location>
</feature>
<dbReference type="InterPro" id="IPR026591">
    <property type="entry name" value="Sirtuin_cat_small_dom_sf"/>
</dbReference>
<comment type="similarity">
    <text evidence="3">Belongs to the major facilitator superfamily.</text>
</comment>
<evidence type="ECO:0000256" key="18">
    <source>
        <dbReference type="ARBA" id="ARBA00044899"/>
    </source>
</evidence>
<dbReference type="GO" id="GO:0070403">
    <property type="term" value="F:NAD+ binding"/>
    <property type="evidence" value="ECO:0007669"/>
    <property type="project" value="InterPro"/>
</dbReference>
<feature type="binding site" evidence="28">
    <location>
        <position position="769"/>
    </location>
    <ligand>
        <name>Zn(2+)</name>
        <dbReference type="ChEBI" id="CHEBI:29105"/>
    </ligand>
</feature>
<dbReference type="AlphaFoldDB" id="A0AAD5TAT8"/>
<comment type="catalytic activity">
    <reaction evidence="22">
        <text>L-alanyl-L-lysine(out) = L-alanyl-L-lysine(in)</text>
        <dbReference type="Rhea" id="RHEA:79415"/>
        <dbReference type="ChEBI" id="CHEBI:192470"/>
    </reaction>
</comment>
<evidence type="ECO:0000256" key="20">
    <source>
        <dbReference type="ARBA" id="ARBA00044903"/>
    </source>
</evidence>
<comment type="caution">
    <text evidence="33">The sequence shown here is derived from an EMBL/GenBank/DDBJ whole genome shotgun (WGS) entry which is preliminary data.</text>
</comment>
<keyword evidence="8" id="KW-0520">NAD</keyword>
<feature type="binding site" evidence="28">
    <location>
        <position position="747"/>
    </location>
    <ligand>
        <name>Zn(2+)</name>
        <dbReference type="ChEBI" id="CHEBI:29105"/>
    </ligand>
</feature>
<feature type="region of interest" description="Disordered" evidence="29">
    <location>
        <begin position="928"/>
        <end position="957"/>
    </location>
</feature>
<dbReference type="PANTHER" id="PTHR23512">
    <property type="entry name" value="MAJOR FACILITATOR SUPERFAMILY DOMAIN-CONTAINING PROTEIN 1"/>
    <property type="match status" value="1"/>
</dbReference>
<proteinExistence type="inferred from homology"/>
<feature type="transmembrane region" description="Helical" evidence="30">
    <location>
        <begin position="83"/>
        <end position="102"/>
    </location>
</feature>
<evidence type="ECO:0000256" key="28">
    <source>
        <dbReference type="PROSITE-ProRule" id="PRU00236"/>
    </source>
</evidence>
<dbReference type="PROSITE" id="PS50305">
    <property type="entry name" value="SIRTUIN"/>
    <property type="match status" value="1"/>
</dbReference>
<dbReference type="Gene3D" id="3.30.1600.10">
    <property type="entry name" value="SIR2/SIRT2 'Small Domain"/>
    <property type="match status" value="2"/>
</dbReference>
<evidence type="ECO:0000259" key="31">
    <source>
        <dbReference type="PROSITE" id="PS50305"/>
    </source>
</evidence>
<feature type="transmembrane region" description="Helical" evidence="30">
    <location>
        <begin position="129"/>
        <end position="148"/>
    </location>
</feature>
<keyword evidence="7 30" id="KW-1133">Transmembrane helix</keyword>
<keyword evidence="28" id="KW-0862">Zinc</keyword>
<dbReference type="GO" id="GO:0046872">
    <property type="term" value="F:metal ion binding"/>
    <property type="evidence" value="ECO:0007669"/>
    <property type="project" value="UniProtKB-KW"/>
</dbReference>
<dbReference type="SUPFAM" id="SSF52467">
    <property type="entry name" value="DHS-like NAD/FAD-binding domain"/>
    <property type="match status" value="1"/>
</dbReference>
<evidence type="ECO:0000256" key="5">
    <source>
        <dbReference type="ARBA" id="ARBA00022679"/>
    </source>
</evidence>
<comment type="catalytic activity">
    <reaction evidence="11">
        <text>L-lysyl-L-alanine(out) = L-lysyl-L-alanine(in)</text>
        <dbReference type="Rhea" id="RHEA:79399"/>
        <dbReference type="ChEBI" id="CHEBI:229954"/>
    </reaction>
</comment>
<keyword evidence="5" id="KW-0808">Transferase</keyword>
<dbReference type="PROSITE" id="PS00216">
    <property type="entry name" value="SUGAR_TRANSPORT_1"/>
    <property type="match status" value="1"/>
</dbReference>
<comment type="subunit">
    <text evidence="27">Homodimer. Interacts with lysosomal protein GLMP (via lumenal domain); the interaction starts while both proteins are still in the endoplasmic reticulum and is required for stabilization of MFSD1 in lysosomes but has no direct effect on its targeting to lysosomes or transporter activity.</text>
</comment>
<evidence type="ECO:0000256" key="9">
    <source>
        <dbReference type="ARBA" id="ARBA00023136"/>
    </source>
</evidence>
<feature type="transmembrane region" description="Helical" evidence="30">
    <location>
        <begin position="160"/>
        <end position="178"/>
    </location>
</feature>
<evidence type="ECO:0000256" key="17">
    <source>
        <dbReference type="ARBA" id="ARBA00044898"/>
    </source>
</evidence>
<evidence type="ECO:0000256" key="11">
    <source>
        <dbReference type="ARBA" id="ARBA00044876"/>
    </source>
</evidence>
<feature type="transmembrane region" description="Helical" evidence="30">
    <location>
        <begin position="484"/>
        <end position="509"/>
    </location>
</feature>
<dbReference type="GO" id="GO:0022857">
    <property type="term" value="F:transmembrane transporter activity"/>
    <property type="evidence" value="ECO:0007669"/>
    <property type="project" value="InterPro"/>
</dbReference>
<keyword evidence="9 30" id="KW-0472">Membrane</keyword>
<dbReference type="GO" id="GO:0016740">
    <property type="term" value="F:transferase activity"/>
    <property type="evidence" value="ECO:0007669"/>
    <property type="project" value="UniProtKB-KW"/>
</dbReference>
<dbReference type="Gene3D" id="3.40.50.1220">
    <property type="entry name" value="TPP-binding domain"/>
    <property type="match status" value="2"/>
</dbReference>
<dbReference type="PANTHER" id="PTHR23512:SF3">
    <property type="entry name" value="MAJOR FACILITATOR SUPERFAMILY DOMAIN-CONTAINING PROTEIN 1"/>
    <property type="match status" value="1"/>
</dbReference>
<keyword evidence="4" id="KW-0813">Transport</keyword>
<comment type="function">
    <text evidence="26">Lysosomal dipeptide uniporter that selectively exports lysine, arginine or histidine-containing dipeptides with a net positive charge from the lysosome lumen into the cytosol. Could play a role in a specific type of protein O-glycosylation indirectly regulating macrophages migration and tissue invasion. Also essential for liver homeostasis.</text>
</comment>
<evidence type="ECO:0000256" key="14">
    <source>
        <dbReference type="ARBA" id="ARBA00044884"/>
    </source>
</evidence>
<dbReference type="InterPro" id="IPR003000">
    <property type="entry name" value="Sirtuin"/>
</dbReference>
<dbReference type="InterPro" id="IPR026590">
    <property type="entry name" value="Ssirtuin_cat_dom"/>
</dbReference>
<evidence type="ECO:0000256" key="13">
    <source>
        <dbReference type="ARBA" id="ARBA00044881"/>
    </source>
</evidence>
<keyword evidence="34" id="KW-1185">Reference proteome</keyword>
<dbReference type="InterPro" id="IPR011701">
    <property type="entry name" value="MFS"/>
</dbReference>